<dbReference type="InterPro" id="IPR052356">
    <property type="entry name" value="Thiol_S-MT"/>
</dbReference>
<organism evidence="2 3">
    <name type="scientific">Pedobacter frigiditerrae</name>
    <dbReference type="NCBI Taxonomy" id="2530452"/>
    <lineage>
        <taxon>Bacteria</taxon>
        <taxon>Pseudomonadati</taxon>
        <taxon>Bacteroidota</taxon>
        <taxon>Sphingobacteriia</taxon>
        <taxon>Sphingobacteriales</taxon>
        <taxon>Sphingobacteriaceae</taxon>
        <taxon>Pedobacter</taxon>
    </lineage>
</organism>
<dbReference type="InterPro" id="IPR029063">
    <property type="entry name" value="SAM-dependent_MTases_sf"/>
</dbReference>
<evidence type="ECO:0000259" key="1">
    <source>
        <dbReference type="Pfam" id="PF08241"/>
    </source>
</evidence>
<gene>
    <name evidence="2" type="ORF">EZ428_21150</name>
</gene>
<dbReference type="Gene3D" id="3.40.50.150">
    <property type="entry name" value="Vaccinia Virus protein VP39"/>
    <property type="match status" value="1"/>
</dbReference>
<sequence length="196" mass="22924">MSKQTDNFYNHFSFFYPVVDLFLKPQKHKLFQEINKLPDGQLLEIGVGNGSHLKLYKKHQVTGVDTSFSMLNIAKKQQTAHIQLLQMNGEALLFPDQTFDYIILSHVIAVVDAPEKVLAETYRVLKPNGQIFILNHFTPNNWLRHIDKAFQLFSKAFHFKSEFHINSLTTIKKFRLLREISFGQFSYFKLLIYKKA</sequence>
<dbReference type="Proteomes" id="UP000292884">
    <property type="component" value="Unassembled WGS sequence"/>
</dbReference>
<proteinExistence type="predicted"/>
<evidence type="ECO:0000313" key="2">
    <source>
        <dbReference type="EMBL" id="TCC88231.1"/>
    </source>
</evidence>
<name>A0A4R0MN71_9SPHI</name>
<dbReference type="Pfam" id="PF08241">
    <property type="entry name" value="Methyltransf_11"/>
    <property type="match status" value="1"/>
</dbReference>
<dbReference type="EMBL" id="SJSK01000006">
    <property type="protein sequence ID" value="TCC88231.1"/>
    <property type="molecule type" value="Genomic_DNA"/>
</dbReference>
<comment type="caution">
    <text evidence="2">The sequence shown here is derived from an EMBL/GenBank/DDBJ whole genome shotgun (WGS) entry which is preliminary data.</text>
</comment>
<dbReference type="CDD" id="cd02440">
    <property type="entry name" value="AdoMet_MTases"/>
    <property type="match status" value="1"/>
</dbReference>
<dbReference type="PANTHER" id="PTHR45036">
    <property type="entry name" value="METHYLTRANSFERASE LIKE 7B"/>
    <property type="match status" value="1"/>
</dbReference>
<reference evidence="2 3" key="1">
    <citation type="submission" date="2019-02" db="EMBL/GenBank/DDBJ databases">
        <title>Pedobacter sp. RP-1-13 sp. nov., isolated from Arctic soil.</title>
        <authorList>
            <person name="Dahal R.H."/>
        </authorList>
    </citation>
    <scope>NUCLEOTIDE SEQUENCE [LARGE SCALE GENOMIC DNA]</scope>
    <source>
        <strain evidence="2 3">RP-1-13</strain>
    </source>
</reference>
<keyword evidence="3" id="KW-1185">Reference proteome</keyword>
<dbReference type="SUPFAM" id="SSF53335">
    <property type="entry name" value="S-adenosyl-L-methionine-dependent methyltransferases"/>
    <property type="match status" value="1"/>
</dbReference>
<feature type="domain" description="Methyltransferase type 11" evidence="1">
    <location>
        <begin position="43"/>
        <end position="133"/>
    </location>
</feature>
<protein>
    <submittedName>
        <fullName evidence="2">Class I SAM-dependent methyltransferase</fullName>
    </submittedName>
</protein>
<evidence type="ECO:0000313" key="3">
    <source>
        <dbReference type="Proteomes" id="UP000292884"/>
    </source>
</evidence>
<keyword evidence="2" id="KW-0808">Transferase</keyword>
<dbReference type="OrthoDB" id="9770553at2"/>
<dbReference type="RefSeq" id="WP_131555247.1">
    <property type="nucleotide sequence ID" value="NZ_SJSK01000006.1"/>
</dbReference>
<dbReference type="PANTHER" id="PTHR45036:SF1">
    <property type="entry name" value="METHYLTRANSFERASE LIKE 7A"/>
    <property type="match status" value="1"/>
</dbReference>
<dbReference type="InterPro" id="IPR013216">
    <property type="entry name" value="Methyltransf_11"/>
</dbReference>
<dbReference type="GO" id="GO:0008757">
    <property type="term" value="F:S-adenosylmethionine-dependent methyltransferase activity"/>
    <property type="evidence" value="ECO:0007669"/>
    <property type="project" value="InterPro"/>
</dbReference>
<accession>A0A4R0MN71</accession>
<dbReference type="AlphaFoldDB" id="A0A4R0MN71"/>
<dbReference type="GO" id="GO:0032259">
    <property type="term" value="P:methylation"/>
    <property type="evidence" value="ECO:0007669"/>
    <property type="project" value="UniProtKB-KW"/>
</dbReference>
<keyword evidence="2" id="KW-0489">Methyltransferase</keyword>